<dbReference type="EMBL" id="JABBWG010000020">
    <property type="protein sequence ID" value="KAG1814705.1"/>
    <property type="molecule type" value="Genomic_DNA"/>
</dbReference>
<feature type="transmembrane region" description="Helical" evidence="1">
    <location>
        <begin position="7"/>
        <end position="25"/>
    </location>
</feature>
<keyword evidence="3" id="KW-1185">Reference proteome</keyword>
<proteinExistence type="predicted"/>
<reference evidence="2" key="1">
    <citation type="journal article" date="2020" name="New Phytol.">
        <title>Comparative genomics reveals dynamic genome evolution in host specialist ectomycorrhizal fungi.</title>
        <authorList>
            <person name="Lofgren L.A."/>
            <person name="Nguyen N.H."/>
            <person name="Vilgalys R."/>
            <person name="Ruytinx J."/>
            <person name="Liao H.L."/>
            <person name="Branco S."/>
            <person name="Kuo A."/>
            <person name="LaButti K."/>
            <person name="Lipzen A."/>
            <person name="Andreopoulos W."/>
            <person name="Pangilinan J."/>
            <person name="Riley R."/>
            <person name="Hundley H."/>
            <person name="Na H."/>
            <person name="Barry K."/>
            <person name="Grigoriev I.V."/>
            <person name="Stajich J.E."/>
            <person name="Kennedy P.G."/>
        </authorList>
    </citation>
    <scope>NUCLEOTIDE SEQUENCE</scope>
    <source>
        <strain evidence="2">MN1</strain>
    </source>
</reference>
<keyword evidence="1" id="KW-1133">Transmembrane helix</keyword>
<dbReference type="RefSeq" id="XP_041192041.1">
    <property type="nucleotide sequence ID" value="XM_041335919.1"/>
</dbReference>
<dbReference type="AlphaFoldDB" id="A0A9P7JCQ5"/>
<keyword evidence="1" id="KW-0812">Transmembrane</keyword>
<sequence length="52" mass="6172">MELSLLLGFKILFLGGFFILLWVVFGWGREFRWILLAFVLSWGLWCIAFVFV</sequence>
<organism evidence="2 3">
    <name type="scientific">Suillus subaureus</name>
    <dbReference type="NCBI Taxonomy" id="48587"/>
    <lineage>
        <taxon>Eukaryota</taxon>
        <taxon>Fungi</taxon>
        <taxon>Dikarya</taxon>
        <taxon>Basidiomycota</taxon>
        <taxon>Agaricomycotina</taxon>
        <taxon>Agaricomycetes</taxon>
        <taxon>Agaricomycetidae</taxon>
        <taxon>Boletales</taxon>
        <taxon>Suillineae</taxon>
        <taxon>Suillaceae</taxon>
        <taxon>Suillus</taxon>
    </lineage>
</organism>
<dbReference type="GeneID" id="64629936"/>
<feature type="non-terminal residue" evidence="2">
    <location>
        <position position="52"/>
    </location>
</feature>
<name>A0A9P7JCQ5_9AGAM</name>
<accession>A0A9P7JCQ5</accession>
<keyword evidence="1" id="KW-0472">Membrane</keyword>
<evidence type="ECO:0000256" key="1">
    <source>
        <dbReference type="SAM" id="Phobius"/>
    </source>
</evidence>
<evidence type="ECO:0000313" key="3">
    <source>
        <dbReference type="Proteomes" id="UP000807769"/>
    </source>
</evidence>
<protein>
    <submittedName>
        <fullName evidence="2">Uncharacterized protein</fullName>
    </submittedName>
</protein>
<gene>
    <name evidence="2" type="ORF">BJ212DRAFT_1361581</name>
</gene>
<dbReference type="Proteomes" id="UP000807769">
    <property type="component" value="Unassembled WGS sequence"/>
</dbReference>
<feature type="transmembrane region" description="Helical" evidence="1">
    <location>
        <begin position="31"/>
        <end position="51"/>
    </location>
</feature>
<comment type="caution">
    <text evidence="2">The sequence shown here is derived from an EMBL/GenBank/DDBJ whole genome shotgun (WGS) entry which is preliminary data.</text>
</comment>
<evidence type="ECO:0000313" key="2">
    <source>
        <dbReference type="EMBL" id="KAG1814705.1"/>
    </source>
</evidence>